<reference evidence="2" key="1">
    <citation type="submission" date="2016-03" db="EMBL/GenBank/DDBJ databases">
        <authorList>
            <person name="Guldener U."/>
        </authorList>
    </citation>
    <scope>NUCLEOTIDE SEQUENCE [LARGE SCALE GENOMIC DNA]</scope>
    <source>
        <strain evidence="2">04CH-RAC-A.6.1</strain>
    </source>
</reference>
<keyword evidence="2" id="KW-1185">Reference proteome</keyword>
<proteinExistence type="predicted"/>
<dbReference type="AlphaFoldDB" id="A0A1E1KN44"/>
<evidence type="ECO:0000313" key="2">
    <source>
        <dbReference type="Proteomes" id="UP000178912"/>
    </source>
</evidence>
<dbReference type="Proteomes" id="UP000178912">
    <property type="component" value="Unassembled WGS sequence"/>
</dbReference>
<name>A0A1E1KN44_9HELO</name>
<evidence type="ECO:0000313" key="1">
    <source>
        <dbReference type="EMBL" id="CZS99439.1"/>
    </source>
</evidence>
<organism evidence="1 2">
    <name type="scientific">Rhynchosporium agropyri</name>
    <dbReference type="NCBI Taxonomy" id="914238"/>
    <lineage>
        <taxon>Eukaryota</taxon>
        <taxon>Fungi</taxon>
        <taxon>Dikarya</taxon>
        <taxon>Ascomycota</taxon>
        <taxon>Pezizomycotina</taxon>
        <taxon>Leotiomycetes</taxon>
        <taxon>Helotiales</taxon>
        <taxon>Ploettnerulaceae</taxon>
        <taxon>Rhynchosporium</taxon>
    </lineage>
</organism>
<dbReference type="EMBL" id="FJUX01000040">
    <property type="protein sequence ID" value="CZS99439.1"/>
    <property type="molecule type" value="Genomic_DNA"/>
</dbReference>
<protein>
    <submittedName>
        <fullName evidence="1">Uncharacterized protein</fullName>
    </submittedName>
</protein>
<sequence length="77" mass="8413">MGPAFNRAKWVPWDEHEFVPSFKLQSVHQGDGKLPLVIPSMKGKNSGRRVTAGNQSTLLTLSLVGFVVKLLGFGNYG</sequence>
<gene>
    <name evidence="1" type="ORF">RAG0_07760</name>
</gene>
<accession>A0A1E1KN44</accession>